<sequence>MQRTQPLDYSSSEDGTRPAKRKRVALACESCRERKIKCDGAKPICGPCERRNASAGSCGYSLLANNARKSSEQEYIASLRQQVRDLQQAAGGRASESEPRKPSPPRPKGAPRGGNPGPQRCRAGLVASSVARKEPLGRPDELHHLASGYEGLWLHDAPTRRARVPRRPALPRQGPSSEPRRLSPISAMGAIVPGHEQHSTRRNNEYYGESSLLSLMREVDQPSNANSDQRQQQNSSESQYRSMTRDHGDDYLTLQAEFALPPRAAADKLIELYFSNVHIFYPWMHSREQDRAVDKIDIGLGGGNYPRHVFFSALNAMFALGCQFSDLSSEEKRAASAMFYDRIKTLLRFDILDSGSIGQVQALLLVGQYLLGTQYPTRCWNVVGLACRMAISLGLQSASFSRDSSEVEAEVRRRVWYACLQMDMTVSMTLGRPHSMHMRHDVPLPRSIDDENLIIGRDRNLQPEGTDSITIFMVQNAKLVKILGQILDRIYHSKAGAYSSPDDIRAATVHSEDFTSISHLDSILEEFTRAVPDVLCWNRPRKDGGRDVMSSSGNPTCSWQE</sequence>
<dbReference type="Gene3D" id="4.10.240.10">
    <property type="entry name" value="Zn(2)-C6 fungal-type DNA-binding domain"/>
    <property type="match status" value="1"/>
</dbReference>
<keyword evidence="3" id="KW-0238">DNA-binding</keyword>
<evidence type="ECO:0000313" key="8">
    <source>
        <dbReference type="EMBL" id="CAI4218939.1"/>
    </source>
</evidence>
<dbReference type="InterPro" id="IPR051127">
    <property type="entry name" value="Fungal_SecMet_Regulators"/>
</dbReference>
<dbReference type="GO" id="GO:0000981">
    <property type="term" value="F:DNA-binding transcription factor activity, RNA polymerase II-specific"/>
    <property type="evidence" value="ECO:0007669"/>
    <property type="project" value="InterPro"/>
</dbReference>
<dbReference type="PROSITE" id="PS50048">
    <property type="entry name" value="ZN2_CY6_FUNGAL_2"/>
    <property type="match status" value="1"/>
</dbReference>
<protein>
    <recommendedName>
        <fullName evidence="7">Zn(2)-C6 fungal-type domain-containing protein</fullName>
    </recommendedName>
</protein>
<evidence type="ECO:0000256" key="5">
    <source>
        <dbReference type="ARBA" id="ARBA00023242"/>
    </source>
</evidence>
<dbReference type="Pfam" id="PF04082">
    <property type="entry name" value="Fungal_trans"/>
    <property type="match status" value="1"/>
</dbReference>
<dbReference type="CDD" id="cd12148">
    <property type="entry name" value="fungal_TF_MHR"/>
    <property type="match status" value="1"/>
</dbReference>
<accession>A0A9P1HC45</accession>
<dbReference type="GO" id="GO:0000978">
    <property type="term" value="F:RNA polymerase II cis-regulatory region sequence-specific DNA binding"/>
    <property type="evidence" value="ECO:0007669"/>
    <property type="project" value="TreeGrafter"/>
</dbReference>
<feature type="region of interest" description="Disordered" evidence="6">
    <location>
        <begin position="85"/>
        <end position="122"/>
    </location>
</feature>
<feature type="region of interest" description="Disordered" evidence="6">
    <location>
        <begin position="220"/>
        <end position="245"/>
    </location>
</feature>
<keyword evidence="4" id="KW-0804">Transcription</keyword>
<dbReference type="GO" id="GO:0000435">
    <property type="term" value="P:positive regulation of transcription from RNA polymerase II promoter by galactose"/>
    <property type="evidence" value="ECO:0007669"/>
    <property type="project" value="TreeGrafter"/>
</dbReference>
<dbReference type="PANTHER" id="PTHR47424:SF3">
    <property type="entry name" value="REGULATORY PROTEIN GAL4"/>
    <property type="match status" value="1"/>
</dbReference>
<dbReference type="GO" id="GO:0008270">
    <property type="term" value="F:zinc ion binding"/>
    <property type="evidence" value="ECO:0007669"/>
    <property type="project" value="InterPro"/>
</dbReference>
<keyword evidence="9" id="KW-1185">Reference proteome</keyword>
<evidence type="ECO:0000313" key="9">
    <source>
        <dbReference type="Proteomes" id="UP000838763"/>
    </source>
</evidence>
<evidence type="ECO:0000256" key="3">
    <source>
        <dbReference type="ARBA" id="ARBA00023125"/>
    </source>
</evidence>
<dbReference type="AlphaFoldDB" id="A0A9P1HC45"/>
<feature type="compositionally biased region" description="Polar residues" evidence="6">
    <location>
        <begin position="221"/>
        <end position="242"/>
    </location>
</feature>
<dbReference type="SMART" id="SM00906">
    <property type="entry name" value="Fungal_trans"/>
    <property type="match status" value="1"/>
</dbReference>
<organism evidence="8 9">
    <name type="scientific">Parascedosporium putredinis</name>
    <dbReference type="NCBI Taxonomy" id="1442378"/>
    <lineage>
        <taxon>Eukaryota</taxon>
        <taxon>Fungi</taxon>
        <taxon>Dikarya</taxon>
        <taxon>Ascomycota</taxon>
        <taxon>Pezizomycotina</taxon>
        <taxon>Sordariomycetes</taxon>
        <taxon>Hypocreomycetidae</taxon>
        <taxon>Microascales</taxon>
        <taxon>Microascaceae</taxon>
        <taxon>Parascedosporium</taxon>
    </lineage>
</organism>
<dbReference type="Pfam" id="PF00172">
    <property type="entry name" value="Zn_clus"/>
    <property type="match status" value="1"/>
</dbReference>
<dbReference type="InterPro" id="IPR001138">
    <property type="entry name" value="Zn2Cys6_DnaBD"/>
</dbReference>
<dbReference type="GO" id="GO:0006351">
    <property type="term" value="P:DNA-templated transcription"/>
    <property type="evidence" value="ECO:0007669"/>
    <property type="project" value="InterPro"/>
</dbReference>
<dbReference type="Proteomes" id="UP000838763">
    <property type="component" value="Unassembled WGS sequence"/>
</dbReference>
<evidence type="ECO:0000256" key="2">
    <source>
        <dbReference type="ARBA" id="ARBA00023015"/>
    </source>
</evidence>
<keyword evidence="2" id="KW-0805">Transcription regulation</keyword>
<feature type="region of interest" description="Disordered" evidence="6">
    <location>
        <begin position="164"/>
        <end position="183"/>
    </location>
</feature>
<keyword evidence="1" id="KW-0479">Metal-binding</keyword>
<dbReference type="OrthoDB" id="424974at2759"/>
<dbReference type="EMBL" id="CALLCH030000019">
    <property type="protein sequence ID" value="CAI4218939.1"/>
    <property type="molecule type" value="Genomic_DNA"/>
</dbReference>
<dbReference type="InterPro" id="IPR007219">
    <property type="entry name" value="XnlR_reg_dom"/>
</dbReference>
<feature type="compositionally biased region" description="Polar residues" evidence="6">
    <location>
        <begin position="1"/>
        <end position="13"/>
    </location>
</feature>
<keyword evidence="5" id="KW-0539">Nucleus</keyword>
<dbReference type="SMART" id="SM00066">
    <property type="entry name" value="GAL4"/>
    <property type="match status" value="1"/>
</dbReference>
<name>A0A9P1HC45_9PEZI</name>
<dbReference type="SUPFAM" id="SSF57701">
    <property type="entry name" value="Zn2/Cys6 DNA-binding domain"/>
    <property type="match status" value="1"/>
</dbReference>
<dbReference type="PANTHER" id="PTHR47424">
    <property type="entry name" value="REGULATORY PROTEIN GAL4"/>
    <property type="match status" value="1"/>
</dbReference>
<reference evidence="8" key="1">
    <citation type="submission" date="2022-11" db="EMBL/GenBank/DDBJ databases">
        <authorList>
            <person name="Scott C."/>
            <person name="Bruce N."/>
        </authorList>
    </citation>
    <scope>NUCLEOTIDE SEQUENCE</scope>
</reference>
<evidence type="ECO:0000256" key="6">
    <source>
        <dbReference type="SAM" id="MobiDB-lite"/>
    </source>
</evidence>
<feature type="domain" description="Zn(2)-C6 fungal-type" evidence="7">
    <location>
        <begin position="27"/>
        <end position="60"/>
    </location>
</feature>
<dbReference type="CDD" id="cd00067">
    <property type="entry name" value="GAL4"/>
    <property type="match status" value="1"/>
</dbReference>
<evidence type="ECO:0000256" key="1">
    <source>
        <dbReference type="ARBA" id="ARBA00022723"/>
    </source>
</evidence>
<dbReference type="GO" id="GO:0005634">
    <property type="term" value="C:nucleus"/>
    <property type="evidence" value="ECO:0007669"/>
    <property type="project" value="TreeGrafter"/>
</dbReference>
<feature type="region of interest" description="Disordered" evidence="6">
    <location>
        <begin position="1"/>
        <end position="22"/>
    </location>
</feature>
<gene>
    <name evidence="8" type="ORF">PPNO1_LOCUS8510</name>
</gene>
<comment type="caution">
    <text evidence="8">The sequence shown here is derived from an EMBL/GenBank/DDBJ whole genome shotgun (WGS) entry which is preliminary data.</text>
</comment>
<proteinExistence type="predicted"/>
<dbReference type="InterPro" id="IPR036864">
    <property type="entry name" value="Zn2-C6_fun-type_DNA-bd_sf"/>
</dbReference>
<evidence type="ECO:0000259" key="7">
    <source>
        <dbReference type="PROSITE" id="PS50048"/>
    </source>
</evidence>
<evidence type="ECO:0000256" key="4">
    <source>
        <dbReference type="ARBA" id="ARBA00023163"/>
    </source>
</evidence>